<keyword evidence="3" id="KW-1185">Reference proteome</keyword>
<organism evidence="2 3">
    <name type="scientific">Micromonospora yangpuensis</name>
    <dbReference type="NCBI Taxonomy" id="683228"/>
    <lineage>
        <taxon>Bacteria</taxon>
        <taxon>Bacillati</taxon>
        <taxon>Actinomycetota</taxon>
        <taxon>Actinomycetes</taxon>
        <taxon>Micromonosporales</taxon>
        <taxon>Micromonosporaceae</taxon>
        <taxon>Micromonospora</taxon>
    </lineage>
</organism>
<dbReference type="AlphaFoldDB" id="A0A1C6UGH2"/>
<proteinExistence type="predicted"/>
<dbReference type="STRING" id="683228.GA0070617_2234"/>
<evidence type="ECO:0000313" key="3">
    <source>
        <dbReference type="Proteomes" id="UP000198937"/>
    </source>
</evidence>
<reference evidence="2 3" key="1">
    <citation type="submission" date="2016-06" db="EMBL/GenBank/DDBJ databases">
        <authorList>
            <person name="Kjaerup R.B."/>
            <person name="Dalgaard T.S."/>
            <person name="Juul-Madsen H.R."/>
        </authorList>
    </citation>
    <scope>NUCLEOTIDE SEQUENCE [LARGE SCALE GENOMIC DNA]</scope>
    <source>
        <strain evidence="2 3">DSM 45577</strain>
    </source>
</reference>
<dbReference type="OrthoDB" id="3755682at2"/>
<name>A0A1C6UGH2_9ACTN</name>
<evidence type="ECO:0000313" key="2">
    <source>
        <dbReference type="EMBL" id="SCL52983.1"/>
    </source>
</evidence>
<dbReference type="Proteomes" id="UP000198937">
    <property type="component" value="Unassembled WGS sequence"/>
</dbReference>
<gene>
    <name evidence="2" type="ORF">GA0070617_2234</name>
</gene>
<evidence type="ECO:0000256" key="1">
    <source>
        <dbReference type="SAM" id="MobiDB-lite"/>
    </source>
</evidence>
<dbReference type="InterPro" id="IPR029063">
    <property type="entry name" value="SAM-dependent_MTases_sf"/>
</dbReference>
<evidence type="ECO:0008006" key="4">
    <source>
        <dbReference type="Google" id="ProtNLM"/>
    </source>
</evidence>
<dbReference type="EMBL" id="FMIA01000002">
    <property type="protein sequence ID" value="SCL52983.1"/>
    <property type="molecule type" value="Genomic_DNA"/>
</dbReference>
<dbReference type="Gene3D" id="3.40.50.150">
    <property type="entry name" value="Vaccinia Virus protein VP39"/>
    <property type="match status" value="1"/>
</dbReference>
<dbReference type="SUPFAM" id="SSF53335">
    <property type="entry name" value="S-adenosyl-L-methionine-dependent methyltransferases"/>
    <property type="match status" value="1"/>
</dbReference>
<feature type="compositionally biased region" description="Basic residues" evidence="1">
    <location>
        <begin position="593"/>
        <end position="603"/>
    </location>
</feature>
<protein>
    <recommendedName>
        <fullName evidence="4">Class I SAM-dependent methyltransferase</fullName>
    </recommendedName>
</protein>
<feature type="region of interest" description="Disordered" evidence="1">
    <location>
        <begin position="589"/>
        <end position="609"/>
    </location>
</feature>
<accession>A0A1C6UGH2</accession>
<sequence length="609" mass="63704">MSAETVPAVELPGGEMPAWSDLATGRAAGGEPLLALLARLVPVGARVLLAGPHDPALLDRLAHAEVTCLLRGEPDGTAVAARAARTLVGGATGIDGAYDVVVAAAGLAAIESAQDRPLGWTALLERLVTALRPGGLLLLGAENPFGLGRLVDPVPWYAGRDDADWAVEGILAPDRPADLDQLTDRLTAAGLHPWGSFAAYPRWRSATALLATGPLAEQRGSGLFDAVLHDACAVGERPVLQDPARLAVDALHTGLAAALAPGWLVLAHRPVTGAAGAVVAAAPDRITLPVALLCAGPPGSGVTEVYDGADGWRWRALAAPTPNPAAEPAPPFASREVAYRDPGTSTGRVPEGRLLRTVLLDAVLRRDLGALRRLLTAYARWLAGQGVDDRLTGAVAVSGLDNVVVGAAGDHAVLDPGWQAIDPLATEVVLARALWRFAADLLTGGYAHPWPSTLDVVGLTVVLGGLTGRDLDRAIVAIAVEVEAAVVAARRGLDDTARADLAAALRAVTPTAPPTGRESVQQLREAWLRQRAELTRLTARLAWTEQLLTHRERALRRAETKLDLLSGTLGYRMGKLAITPLRLARRGAGAAKRQVRTAVRRQQHGGEQQ</sequence>